<reference evidence="1 2" key="1">
    <citation type="submission" date="2018-08" db="EMBL/GenBank/DDBJ databases">
        <title>Draft genome sequence of Rhodobacter sphaeroides FY.</title>
        <authorList>
            <person name="Rayyan A."/>
            <person name="Meyer T.E."/>
            <person name="Kyndt J.A."/>
        </authorList>
    </citation>
    <scope>NUCLEOTIDE SEQUENCE [LARGE SCALE GENOMIC DNA]</scope>
    <source>
        <strain evidence="1 2">FY</strain>
    </source>
</reference>
<evidence type="ECO:0000313" key="1">
    <source>
        <dbReference type="EMBL" id="RHZ91001.1"/>
    </source>
</evidence>
<dbReference type="RefSeq" id="WP_002723266.1">
    <property type="nucleotide sequence ID" value="NZ_BJXO01000043.1"/>
</dbReference>
<name>A0AAX1UFD4_CERSP</name>
<dbReference type="GeneID" id="67449272"/>
<comment type="caution">
    <text evidence="1">The sequence shown here is derived from an EMBL/GenBank/DDBJ whole genome shotgun (WGS) entry which is preliminary data.</text>
</comment>
<accession>A0AAX1UFD4</accession>
<dbReference type="AlphaFoldDB" id="A0AAX1UFD4"/>
<proteinExistence type="predicted"/>
<sequence length="69" mass="7895">MTLDDMERRLTGLLDIRHRGVRSGSVGSERVEYQSDADLARAIADLERRIAKARKTARRVIRPYAVKDL</sequence>
<protein>
    <recommendedName>
        <fullName evidence="3">Phage tail protein</fullName>
    </recommendedName>
</protein>
<evidence type="ECO:0000313" key="2">
    <source>
        <dbReference type="Proteomes" id="UP000266305"/>
    </source>
</evidence>
<organism evidence="1 2">
    <name type="scientific">Cereibacter sphaeroides</name>
    <name type="common">Rhodobacter sphaeroides</name>
    <dbReference type="NCBI Taxonomy" id="1063"/>
    <lineage>
        <taxon>Bacteria</taxon>
        <taxon>Pseudomonadati</taxon>
        <taxon>Pseudomonadota</taxon>
        <taxon>Alphaproteobacteria</taxon>
        <taxon>Rhodobacterales</taxon>
        <taxon>Paracoccaceae</taxon>
        <taxon>Cereibacter</taxon>
    </lineage>
</organism>
<gene>
    <name evidence="1" type="ORF">D1114_21480</name>
</gene>
<dbReference type="Proteomes" id="UP000266305">
    <property type="component" value="Unassembled WGS sequence"/>
</dbReference>
<evidence type="ECO:0008006" key="3">
    <source>
        <dbReference type="Google" id="ProtNLM"/>
    </source>
</evidence>
<dbReference type="EMBL" id="QWGP01000041">
    <property type="protein sequence ID" value="RHZ91001.1"/>
    <property type="molecule type" value="Genomic_DNA"/>
</dbReference>
<dbReference type="NCBIfam" id="NF047331">
    <property type="entry name" value="phage_HTJ"/>
    <property type="match status" value="1"/>
</dbReference>